<feature type="region of interest" description="Disordered" evidence="1">
    <location>
        <begin position="1"/>
        <end position="20"/>
    </location>
</feature>
<organism evidence="2 3">
    <name type="scientific">Streptomyces bangladeshensis</name>
    <dbReference type="NCBI Taxonomy" id="295352"/>
    <lineage>
        <taxon>Bacteria</taxon>
        <taxon>Bacillati</taxon>
        <taxon>Actinomycetota</taxon>
        <taxon>Actinomycetes</taxon>
        <taxon>Kitasatosporales</taxon>
        <taxon>Streptomycetaceae</taxon>
        <taxon>Streptomyces</taxon>
    </lineage>
</organism>
<evidence type="ECO:0000313" key="2">
    <source>
        <dbReference type="EMBL" id="GAA2195965.1"/>
    </source>
</evidence>
<reference evidence="2 3" key="1">
    <citation type="journal article" date="2019" name="Int. J. Syst. Evol. Microbiol.">
        <title>The Global Catalogue of Microorganisms (GCM) 10K type strain sequencing project: providing services to taxonomists for standard genome sequencing and annotation.</title>
        <authorList>
            <consortium name="The Broad Institute Genomics Platform"/>
            <consortium name="The Broad Institute Genome Sequencing Center for Infectious Disease"/>
            <person name="Wu L."/>
            <person name="Ma J."/>
        </authorList>
    </citation>
    <scope>NUCLEOTIDE SEQUENCE [LARGE SCALE GENOMIC DNA]</scope>
    <source>
        <strain evidence="2 3">JCM 14924</strain>
    </source>
</reference>
<keyword evidence="3" id="KW-1185">Reference proteome</keyword>
<dbReference type="Proteomes" id="UP001501391">
    <property type="component" value="Unassembled WGS sequence"/>
</dbReference>
<evidence type="ECO:0000313" key="3">
    <source>
        <dbReference type="Proteomes" id="UP001501391"/>
    </source>
</evidence>
<comment type="caution">
    <text evidence="2">The sequence shown here is derived from an EMBL/GenBank/DDBJ whole genome shotgun (WGS) entry which is preliminary data.</text>
</comment>
<dbReference type="EMBL" id="BAAAOQ010000008">
    <property type="protein sequence ID" value="GAA2195965.1"/>
    <property type="molecule type" value="Genomic_DNA"/>
</dbReference>
<protein>
    <submittedName>
        <fullName evidence="2">Uncharacterized protein</fullName>
    </submittedName>
</protein>
<accession>A0ABN3BGJ3</accession>
<name>A0ABN3BGJ3_9ACTN</name>
<feature type="compositionally biased region" description="Basic residues" evidence="1">
    <location>
        <begin position="1"/>
        <end position="10"/>
    </location>
</feature>
<sequence>MPFRKAGRRARAAEAGRRSRVWSGGPAPILCAPMPTPGPVKDVSGRGQGLADLPQPIEAGGGVRLEGVIDGHLAVLVRAVLRGLTGLSLSDGPAGQVAVGRASRAPRARPRADTPKGHARRGACPSGAVGLSRRR</sequence>
<gene>
    <name evidence="2" type="ORF">GCM10009787_28230</name>
</gene>
<evidence type="ECO:0000256" key="1">
    <source>
        <dbReference type="SAM" id="MobiDB-lite"/>
    </source>
</evidence>
<feature type="region of interest" description="Disordered" evidence="1">
    <location>
        <begin position="92"/>
        <end position="135"/>
    </location>
</feature>
<proteinExistence type="predicted"/>